<name>A0A918DR98_9GAMM</name>
<dbReference type="EMBL" id="BMLT01000003">
    <property type="protein sequence ID" value="GGO79081.1"/>
    <property type="molecule type" value="Genomic_DNA"/>
</dbReference>
<accession>A0A918DR98</accession>
<organism evidence="1 2">
    <name type="scientific">Marinobacterium nitratireducens</name>
    <dbReference type="NCBI Taxonomy" id="518897"/>
    <lineage>
        <taxon>Bacteria</taxon>
        <taxon>Pseudomonadati</taxon>
        <taxon>Pseudomonadota</taxon>
        <taxon>Gammaproteobacteria</taxon>
        <taxon>Oceanospirillales</taxon>
        <taxon>Oceanospirillaceae</taxon>
        <taxon>Marinobacterium</taxon>
    </lineage>
</organism>
<reference evidence="1 2" key="1">
    <citation type="journal article" date="2014" name="Int. J. Syst. Evol. Microbiol.">
        <title>Complete genome sequence of Corynebacterium casei LMG S-19264T (=DSM 44701T), isolated from a smear-ripened cheese.</title>
        <authorList>
            <consortium name="US DOE Joint Genome Institute (JGI-PGF)"/>
            <person name="Walter F."/>
            <person name="Albersmeier A."/>
            <person name="Kalinowski J."/>
            <person name="Ruckert C."/>
        </authorList>
    </citation>
    <scope>NUCLEOTIDE SEQUENCE [LARGE SCALE GENOMIC DNA]</scope>
    <source>
        <strain evidence="1 2">CGMCC 1.7286</strain>
    </source>
</reference>
<sequence length="340" mass="37057">MPNAPSAGRVGDGTRWVQALVVALSLLGPVAAPAASALSDDELAAARQAVIDSFDPRRLGAGYAALVSFAVSPQISTASFRPDTESDGAEDTQLDVYRIPLRFVFGEDENVPRPFVQAVLAYQDLYSRFDLGFGESIRSDWETYGLLIDGGFEVPLSDNLILLPTLSLGYARLENTADYSGLLSETVLRPAFKNIIFDWKTDAVVYGAALGMDYRRQFGGFTTELLASVSRNRLETVNESSEFVEFSSGVTALDVEFNTAHATGLELQGHPLDWVLLLGHTRFYGSNRDSLGFTHFSEAGLALQLSPRPGGHRNDIWRLGLKTIVGDDVDGWSLVLSHEF</sequence>
<comment type="caution">
    <text evidence="1">The sequence shown here is derived from an EMBL/GenBank/DDBJ whole genome shotgun (WGS) entry which is preliminary data.</text>
</comment>
<proteinExistence type="predicted"/>
<dbReference type="AlphaFoldDB" id="A0A918DR98"/>
<keyword evidence="2" id="KW-1185">Reference proteome</keyword>
<dbReference type="Proteomes" id="UP000599578">
    <property type="component" value="Unassembled WGS sequence"/>
</dbReference>
<dbReference type="RefSeq" id="WP_188859561.1">
    <property type="nucleotide sequence ID" value="NZ_BMLT01000003.1"/>
</dbReference>
<evidence type="ECO:0000313" key="1">
    <source>
        <dbReference type="EMBL" id="GGO79081.1"/>
    </source>
</evidence>
<protein>
    <submittedName>
        <fullName evidence="1">Uncharacterized protein</fullName>
    </submittedName>
</protein>
<gene>
    <name evidence="1" type="ORF">GCM10011348_12490</name>
</gene>
<evidence type="ECO:0000313" key="2">
    <source>
        <dbReference type="Proteomes" id="UP000599578"/>
    </source>
</evidence>